<keyword evidence="4 8" id="KW-0812">Transmembrane</keyword>
<proteinExistence type="inferred from homology"/>
<keyword evidence="3" id="KW-0997">Cell inner membrane</keyword>
<evidence type="ECO:0000259" key="9">
    <source>
        <dbReference type="Pfam" id="PF12821"/>
    </source>
</evidence>
<evidence type="ECO:0000256" key="3">
    <source>
        <dbReference type="ARBA" id="ARBA00022519"/>
    </source>
</evidence>
<dbReference type="EMBL" id="FQTV01000004">
    <property type="protein sequence ID" value="SHE97450.1"/>
    <property type="molecule type" value="Genomic_DNA"/>
</dbReference>
<keyword evidence="6 8" id="KW-0472">Membrane</keyword>
<dbReference type="AlphaFoldDB" id="A0A1M4XVI9"/>
<dbReference type="InterPro" id="IPR024528">
    <property type="entry name" value="ThrE_2"/>
</dbReference>
<evidence type="ECO:0000256" key="8">
    <source>
        <dbReference type="SAM" id="Phobius"/>
    </source>
</evidence>
<sequence length="167" mass="18339">MMILELLEDGFFAAIAAVGFAIISNPPRRSLFVSALLAAIGHSIRYFLMHFDSFSLSISQASFFASLSIGCLSVFFAKRLAVPAEVFAFPSLLPMIPGMFAYHTLQAIAIYMVCKTEADQLHYINLFYSNGTTTIFILAALVVGVAIPTFLFRRFAFSVTRGNNGKD</sequence>
<evidence type="ECO:0000256" key="1">
    <source>
        <dbReference type="ARBA" id="ARBA00004651"/>
    </source>
</evidence>
<evidence type="ECO:0000313" key="11">
    <source>
        <dbReference type="Proteomes" id="UP000184509"/>
    </source>
</evidence>
<dbReference type="PANTHER" id="PTHR34390:SF1">
    <property type="entry name" value="SUCCINATE TRANSPORTER SUBUNIT YJJB-RELATED"/>
    <property type="match status" value="1"/>
</dbReference>
<gene>
    <name evidence="10" type="ORF">SAMN05444405_104141</name>
</gene>
<dbReference type="Proteomes" id="UP000184509">
    <property type="component" value="Unassembled WGS sequence"/>
</dbReference>
<evidence type="ECO:0000256" key="5">
    <source>
        <dbReference type="ARBA" id="ARBA00022989"/>
    </source>
</evidence>
<comment type="similarity">
    <text evidence="7">Belongs to the ThrE exporter (TC 2.A.79) family.</text>
</comment>
<name>A0A1M4XVI9_9BACE</name>
<protein>
    <submittedName>
        <fullName evidence="10">Uncharacterized membrane protein YjjB, DUF3815 family</fullName>
    </submittedName>
</protein>
<feature type="transmembrane region" description="Helical" evidence="8">
    <location>
        <begin position="133"/>
        <end position="152"/>
    </location>
</feature>
<accession>A0A1M4XVI9</accession>
<feature type="transmembrane region" description="Helical" evidence="8">
    <location>
        <begin position="6"/>
        <end position="23"/>
    </location>
</feature>
<dbReference type="GO" id="GO:0015744">
    <property type="term" value="P:succinate transport"/>
    <property type="evidence" value="ECO:0007669"/>
    <property type="project" value="TreeGrafter"/>
</dbReference>
<keyword evidence="2" id="KW-1003">Cell membrane</keyword>
<reference evidence="11" key="1">
    <citation type="submission" date="2016-11" db="EMBL/GenBank/DDBJ databases">
        <authorList>
            <person name="Varghese N."/>
            <person name="Submissions S."/>
        </authorList>
    </citation>
    <scope>NUCLEOTIDE SEQUENCE [LARGE SCALE GENOMIC DNA]</scope>
    <source>
        <strain evidence="11">DSM 26991</strain>
    </source>
</reference>
<dbReference type="Pfam" id="PF12821">
    <property type="entry name" value="ThrE_2"/>
    <property type="match status" value="1"/>
</dbReference>
<feature type="transmembrane region" description="Helical" evidence="8">
    <location>
        <begin position="30"/>
        <end position="48"/>
    </location>
</feature>
<evidence type="ECO:0000313" key="10">
    <source>
        <dbReference type="EMBL" id="SHE97450.1"/>
    </source>
</evidence>
<feature type="domain" description="Threonine/Serine exporter ThrE" evidence="9">
    <location>
        <begin position="10"/>
        <end position="150"/>
    </location>
</feature>
<dbReference type="GO" id="GO:0005886">
    <property type="term" value="C:plasma membrane"/>
    <property type="evidence" value="ECO:0007669"/>
    <property type="project" value="UniProtKB-SubCell"/>
</dbReference>
<evidence type="ECO:0000256" key="2">
    <source>
        <dbReference type="ARBA" id="ARBA00022475"/>
    </source>
</evidence>
<evidence type="ECO:0000256" key="6">
    <source>
        <dbReference type="ARBA" id="ARBA00023136"/>
    </source>
</evidence>
<dbReference type="OrthoDB" id="9810047at2"/>
<dbReference type="RefSeq" id="WP_073399901.1">
    <property type="nucleotide sequence ID" value="NZ_FQTV01000004.1"/>
</dbReference>
<feature type="transmembrane region" description="Helical" evidence="8">
    <location>
        <begin position="89"/>
        <end position="113"/>
    </location>
</feature>
<organism evidence="10 11">
    <name type="scientific">Bacteroides luti</name>
    <dbReference type="NCBI Taxonomy" id="1297750"/>
    <lineage>
        <taxon>Bacteria</taxon>
        <taxon>Pseudomonadati</taxon>
        <taxon>Bacteroidota</taxon>
        <taxon>Bacteroidia</taxon>
        <taxon>Bacteroidales</taxon>
        <taxon>Bacteroidaceae</taxon>
        <taxon>Bacteroides</taxon>
    </lineage>
</organism>
<keyword evidence="5 8" id="KW-1133">Transmembrane helix</keyword>
<dbReference type="InterPro" id="IPR050539">
    <property type="entry name" value="ThrE_Dicarb/AminoAcid_Exp"/>
</dbReference>
<dbReference type="STRING" id="1297750.SAMN05444405_104141"/>
<comment type="subcellular location">
    <subcellularLocation>
        <location evidence="1">Cell membrane</location>
        <topology evidence="1">Multi-pass membrane protein</topology>
    </subcellularLocation>
</comment>
<dbReference type="PANTHER" id="PTHR34390">
    <property type="entry name" value="UPF0442 PROTEIN YJJB-RELATED"/>
    <property type="match status" value="1"/>
</dbReference>
<feature type="transmembrane region" description="Helical" evidence="8">
    <location>
        <begin position="54"/>
        <end position="77"/>
    </location>
</feature>
<evidence type="ECO:0000256" key="4">
    <source>
        <dbReference type="ARBA" id="ARBA00022692"/>
    </source>
</evidence>
<keyword evidence="11" id="KW-1185">Reference proteome</keyword>
<evidence type="ECO:0000256" key="7">
    <source>
        <dbReference type="ARBA" id="ARBA00034125"/>
    </source>
</evidence>